<evidence type="ECO:0000256" key="1">
    <source>
        <dbReference type="ARBA" id="ARBA00004418"/>
    </source>
</evidence>
<dbReference type="OrthoDB" id="7067274at2"/>
<dbReference type="CDD" id="cd16327">
    <property type="entry name" value="RseB"/>
    <property type="match status" value="1"/>
</dbReference>
<evidence type="ECO:0000256" key="3">
    <source>
        <dbReference type="ARBA" id="ARBA00022729"/>
    </source>
</evidence>
<evidence type="ECO:0000256" key="4">
    <source>
        <dbReference type="ARBA" id="ARBA00022764"/>
    </source>
</evidence>
<evidence type="ECO:0000313" key="9">
    <source>
        <dbReference type="Proteomes" id="UP000005289"/>
    </source>
</evidence>
<dbReference type="PANTHER" id="PTHR38782">
    <property type="match status" value="1"/>
</dbReference>
<evidence type="ECO:0008006" key="10">
    <source>
        <dbReference type="Google" id="ProtNLM"/>
    </source>
</evidence>
<dbReference type="Pfam" id="PF03888">
    <property type="entry name" value="MucB_RseB"/>
    <property type="match status" value="1"/>
</dbReference>
<feature type="domain" description="MucB/RseB N-terminal" evidence="6">
    <location>
        <begin position="26"/>
        <end position="197"/>
    </location>
</feature>
<dbReference type="PANTHER" id="PTHR38782:SF1">
    <property type="entry name" value="SIGMA-E FACTOR REGULATORY PROTEIN RSEB"/>
    <property type="match status" value="1"/>
</dbReference>
<feature type="domain" description="MucB/RseB C-terminal" evidence="7">
    <location>
        <begin position="222"/>
        <end position="316"/>
    </location>
</feature>
<dbReference type="Gene3D" id="3.30.200.100">
    <property type="entry name" value="MucB/RseB, C-terminal domain"/>
    <property type="match status" value="1"/>
</dbReference>
<comment type="similarity">
    <text evidence="2">Belongs to the RseB family.</text>
</comment>
<name>W0DP30_9GAMM</name>
<dbReference type="GO" id="GO:0030288">
    <property type="term" value="C:outer membrane-bounded periplasmic space"/>
    <property type="evidence" value="ECO:0007669"/>
    <property type="project" value="TreeGrafter"/>
</dbReference>
<dbReference type="InterPro" id="IPR038484">
    <property type="entry name" value="MucB/RseB_C_sf"/>
</dbReference>
<protein>
    <recommendedName>
        <fullName evidence="10">Sigma E regulatory protein, MucB/RseB</fullName>
    </recommendedName>
</protein>
<dbReference type="EMBL" id="CP007029">
    <property type="protein sequence ID" value="AHF00197.1"/>
    <property type="molecule type" value="Genomic_DNA"/>
</dbReference>
<dbReference type="AlphaFoldDB" id="W0DP30"/>
<dbReference type="STRING" id="713585.THITH_12170"/>
<evidence type="ECO:0000259" key="7">
    <source>
        <dbReference type="Pfam" id="PF17188"/>
    </source>
</evidence>
<dbReference type="HOGENOM" id="CLU_054710_0_1_6"/>
<sequence length="329" mass="36158">MWGWVRNVAVTLFLVLPATAAGDESDPERWLDRMTESLHLQSYEGTFVFQRGDRIDTVRVVHAADEGGYRERLQTLTGSAREVVRSVDRLSALKGARAEGERAGEGAPQWPPAIAGALVRASDRYQLQSPGFDRIAGFPCYLLQAKARDELRYSHTYCLHRETGLPLLSELIDSGGQLLERMVFTELEFLDVVFEDALQARGCDARHIDVRVPSEDTLQQAAHDQWSFEDLPPGFTPVIVTERSFGPDAPPSLHFVLSDGLATVSVYVDASDQVSETFEGATRSGATHAVARPLSGHQLTVVGEVPRQTAEWIAGSARYLGDDAPDPGR</sequence>
<proteinExistence type="inferred from homology"/>
<dbReference type="Proteomes" id="UP000005289">
    <property type="component" value="Chromosome"/>
</dbReference>
<keyword evidence="9" id="KW-1185">Reference proteome</keyword>
<evidence type="ECO:0000313" key="8">
    <source>
        <dbReference type="EMBL" id="AHF00197.1"/>
    </source>
</evidence>
<dbReference type="Gene3D" id="2.50.20.10">
    <property type="entry name" value="Lipoprotein localisation LolA/LolB/LppX"/>
    <property type="match status" value="1"/>
</dbReference>
<dbReference type="GO" id="GO:0045152">
    <property type="term" value="F:antisigma factor binding"/>
    <property type="evidence" value="ECO:0007669"/>
    <property type="project" value="TreeGrafter"/>
</dbReference>
<dbReference type="PIRSF" id="PIRSF005427">
    <property type="entry name" value="RseB"/>
    <property type="match status" value="1"/>
</dbReference>
<keyword evidence="3 5" id="KW-0732">Signal</keyword>
<feature type="chain" id="PRO_5004787141" description="Sigma E regulatory protein, MucB/RseB" evidence="5">
    <location>
        <begin position="21"/>
        <end position="329"/>
    </location>
</feature>
<dbReference type="GO" id="GO:0032885">
    <property type="term" value="P:regulation of polysaccharide biosynthetic process"/>
    <property type="evidence" value="ECO:0007669"/>
    <property type="project" value="TreeGrafter"/>
</dbReference>
<dbReference type="InterPro" id="IPR033436">
    <property type="entry name" value="MucB/RseB_C"/>
</dbReference>
<dbReference type="RefSeq" id="WP_006747877.1">
    <property type="nucleotide sequence ID" value="NZ_CP007029.1"/>
</dbReference>
<organism evidence="8 9">
    <name type="scientific">Thioalkalivibrio paradoxus ARh 1</name>
    <dbReference type="NCBI Taxonomy" id="713585"/>
    <lineage>
        <taxon>Bacteria</taxon>
        <taxon>Pseudomonadati</taxon>
        <taxon>Pseudomonadota</taxon>
        <taxon>Gammaproteobacteria</taxon>
        <taxon>Chromatiales</taxon>
        <taxon>Ectothiorhodospiraceae</taxon>
        <taxon>Thioalkalivibrio</taxon>
    </lineage>
</organism>
<evidence type="ECO:0000256" key="2">
    <source>
        <dbReference type="ARBA" id="ARBA00008150"/>
    </source>
</evidence>
<comment type="subcellular location">
    <subcellularLocation>
        <location evidence="1">Periplasm</location>
    </subcellularLocation>
</comment>
<evidence type="ECO:0000256" key="5">
    <source>
        <dbReference type="SAM" id="SignalP"/>
    </source>
</evidence>
<dbReference type="KEGG" id="tti:THITH_12170"/>
<dbReference type="InterPro" id="IPR033434">
    <property type="entry name" value="MucB/RseB_N"/>
</dbReference>
<dbReference type="Pfam" id="PF17188">
    <property type="entry name" value="MucB_RseB_C"/>
    <property type="match status" value="1"/>
</dbReference>
<dbReference type="InterPro" id="IPR005588">
    <property type="entry name" value="MucB_RseB"/>
</dbReference>
<reference evidence="8 9" key="1">
    <citation type="submission" date="2013-12" db="EMBL/GenBank/DDBJ databases">
        <authorList>
            <consortium name="DOE Joint Genome Institute"/>
            <person name="Muyzer G."/>
            <person name="Huntemann M."/>
            <person name="Han J."/>
            <person name="Chen A."/>
            <person name="Kyrpides N."/>
            <person name="Mavromatis K."/>
            <person name="Markowitz V."/>
            <person name="Palaniappan K."/>
            <person name="Ivanova N."/>
            <person name="Schaumberg A."/>
            <person name="Pati A."/>
            <person name="Liolios K."/>
            <person name="Nordberg H.P."/>
            <person name="Cantor M.N."/>
            <person name="Hua S.X."/>
            <person name="Woyke T."/>
        </authorList>
    </citation>
    <scope>NUCLEOTIDE SEQUENCE [LARGE SCALE GENOMIC DNA]</scope>
    <source>
        <strain evidence="8 9">ARh 1</strain>
    </source>
</reference>
<feature type="signal peptide" evidence="5">
    <location>
        <begin position="1"/>
        <end position="20"/>
    </location>
</feature>
<gene>
    <name evidence="8" type="ORF">THITH_12170</name>
</gene>
<accession>W0DP30</accession>
<evidence type="ECO:0000259" key="6">
    <source>
        <dbReference type="Pfam" id="PF03888"/>
    </source>
</evidence>
<keyword evidence="4" id="KW-0574">Periplasm</keyword>